<gene>
    <name evidence="1" type="ORF">H206_05184</name>
</gene>
<sequence length="53" mass="6445">MEYCWRRSLLLLCKDGNRQGFFLQVDNHKSTLCEQNDFRQKNILQLKKRERSG</sequence>
<keyword evidence="2" id="KW-1185">Reference proteome</keyword>
<proteinExistence type="predicted"/>
<comment type="caution">
    <text evidence="1">The sequence shown here is derived from an EMBL/GenBank/DDBJ whole genome shotgun (WGS) entry which is preliminary data.</text>
</comment>
<protein>
    <submittedName>
        <fullName evidence="1">Uncharacterized protein</fullName>
    </submittedName>
</protein>
<reference evidence="1 2" key="1">
    <citation type="submission" date="2017-01" db="EMBL/GenBank/DDBJ databases">
        <title>The cable genome- insights into the physiology and evolution of filamentous bacteria capable of sulfide oxidation via long distance electron transfer.</title>
        <authorList>
            <person name="Schreiber L."/>
            <person name="Bjerg J.T."/>
            <person name="Boggild A."/>
            <person name="Van De Vossenberg J."/>
            <person name="Meysman F."/>
            <person name="Nielsen L.P."/>
            <person name="Schramm A."/>
            <person name="Kjeldsen K.U."/>
        </authorList>
    </citation>
    <scope>NUCLEOTIDE SEQUENCE [LARGE SCALE GENOMIC DNA]</scope>
    <source>
        <strain evidence="1">MCF</strain>
    </source>
</reference>
<dbReference type="EMBL" id="MTKO01000003">
    <property type="protein sequence ID" value="RWX48217.1"/>
    <property type="molecule type" value="Genomic_DNA"/>
</dbReference>
<name>A0A3S3SR68_9BACT</name>
<dbReference type="Proteomes" id="UP000287853">
    <property type="component" value="Unassembled WGS sequence"/>
</dbReference>
<evidence type="ECO:0000313" key="1">
    <source>
        <dbReference type="EMBL" id="RWX48217.1"/>
    </source>
</evidence>
<organism evidence="1 2">
    <name type="scientific">Candidatus Electrothrix aarhusensis</name>
    <dbReference type="NCBI Taxonomy" id="1859131"/>
    <lineage>
        <taxon>Bacteria</taxon>
        <taxon>Pseudomonadati</taxon>
        <taxon>Thermodesulfobacteriota</taxon>
        <taxon>Desulfobulbia</taxon>
        <taxon>Desulfobulbales</taxon>
        <taxon>Desulfobulbaceae</taxon>
        <taxon>Candidatus Electrothrix</taxon>
    </lineage>
</organism>
<evidence type="ECO:0000313" key="2">
    <source>
        <dbReference type="Proteomes" id="UP000287853"/>
    </source>
</evidence>
<accession>A0A3S3SR68</accession>
<dbReference type="AlphaFoldDB" id="A0A3S3SR68"/>